<reference evidence="12 13" key="1">
    <citation type="submission" date="2017-02" db="EMBL/GenBank/DDBJ databases">
        <title>Prevalence of linear plasmids in Cutibacterium acnes isolates obtained from cancerous prostatic tissue.</title>
        <authorList>
            <person name="Davidsson S."/>
            <person name="Bruggemann H."/>
        </authorList>
    </citation>
    <scope>NUCLEOTIDE SEQUENCE [LARGE SCALE GENOMIC DNA]</scope>
    <source>
        <strain evidence="12 13">11-78</strain>
    </source>
</reference>
<keyword evidence="7" id="KW-0547">Nucleotide-binding</keyword>
<dbReference type="OrthoDB" id="9800307at2"/>
<dbReference type="NCBIfam" id="TIGR00150">
    <property type="entry name" value="T6A_YjeE"/>
    <property type="match status" value="1"/>
</dbReference>
<dbReference type="GO" id="GO:0005737">
    <property type="term" value="C:cytoplasm"/>
    <property type="evidence" value="ECO:0007669"/>
    <property type="project" value="UniProtKB-SubCell"/>
</dbReference>
<keyword evidence="8" id="KW-0067">ATP-binding</keyword>
<evidence type="ECO:0000313" key="12">
    <source>
        <dbReference type="EMBL" id="PGF32564.1"/>
    </source>
</evidence>
<evidence type="ECO:0000256" key="6">
    <source>
        <dbReference type="ARBA" id="ARBA00022723"/>
    </source>
</evidence>
<evidence type="ECO:0000256" key="7">
    <source>
        <dbReference type="ARBA" id="ARBA00022741"/>
    </source>
</evidence>
<evidence type="ECO:0000256" key="9">
    <source>
        <dbReference type="ARBA" id="ARBA00022842"/>
    </source>
</evidence>
<dbReference type="RefSeq" id="WP_002516040.1">
    <property type="nucleotide sequence ID" value="NZ_AP022844.1"/>
</dbReference>
<accession>A0A2B7JN23</accession>
<keyword evidence="4" id="KW-0963">Cytoplasm</keyword>
<evidence type="ECO:0000256" key="3">
    <source>
        <dbReference type="ARBA" id="ARBA00019010"/>
    </source>
</evidence>
<comment type="subcellular location">
    <subcellularLocation>
        <location evidence="1">Cytoplasm</location>
    </subcellularLocation>
</comment>
<dbReference type="GO" id="GO:0002949">
    <property type="term" value="P:tRNA threonylcarbamoyladenosine modification"/>
    <property type="evidence" value="ECO:0007669"/>
    <property type="project" value="InterPro"/>
</dbReference>
<evidence type="ECO:0000256" key="4">
    <source>
        <dbReference type="ARBA" id="ARBA00022490"/>
    </source>
</evidence>
<evidence type="ECO:0000256" key="2">
    <source>
        <dbReference type="ARBA" id="ARBA00007599"/>
    </source>
</evidence>
<dbReference type="GO" id="GO:0005524">
    <property type="term" value="F:ATP binding"/>
    <property type="evidence" value="ECO:0007669"/>
    <property type="project" value="UniProtKB-KW"/>
</dbReference>
<dbReference type="PANTHER" id="PTHR33540:SF2">
    <property type="entry name" value="TRNA THREONYLCARBAMOYLADENOSINE BIOSYNTHESIS PROTEIN TSAE"/>
    <property type="match status" value="1"/>
</dbReference>
<evidence type="ECO:0000256" key="11">
    <source>
        <dbReference type="ARBA" id="ARBA00032441"/>
    </source>
</evidence>
<dbReference type="Gene3D" id="3.40.50.300">
    <property type="entry name" value="P-loop containing nucleotide triphosphate hydrolases"/>
    <property type="match status" value="1"/>
</dbReference>
<organism evidence="12 13">
    <name type="scientific">Cutibacterium acnes</name>
    <name type="common">Propionibacterium acnes</name>
    <dbReference type="NCBI Taxonomy" id="1747"/>
    <lineage>
        <taxon>Bacteria</taxon>
        <taxon>Bacillati</taxon>
        <taxon>Actinomycetota</taxon>
        <taxon>Actinomycetes</taxon>
        <taxon>Propionibacteriales</taxon>
        <taxon>Propionibacteriaceae</taxon>
        <taxon>Cutibacterium</taxon>
    </lineage>
</organism>
<dbReference type="InterPro" id="IPR003442">
    <property type="entry name" value="T6A_TsaE"/>
</dbReference>
<dbReference type="AlphaFoldDB" id="A0A2B7JN23"/>
<comment type="function">
    <text evidence="10">Required for the formation of a threonylcarbamoyl group on adenosine at position 37 (t(6)A37) in tRNAs that read codons beginning with adenine. Is involved in the transfer of the threonylcarbamoyl moiety of threonylcarbamoyl-AMP (TC-AMP) to the N6 group of A37, together with TsaD and TsaB. TsaE seems to play an indirect role in the t(6)A biosynthesis pathway, possibly in regulating the core enzymatic function of TsaD.</text>
</comment>
<dbReference type="InterPro" id="IPR027417">
    <property type="entry name" value="P-loop_NTPase"/>
</dbReference>
<evidence type="ECO:0000256" key="5">
    <source>
        <dbReference type="ARBA" id="ARBA00022694"/>
    </source>
</evidence>
<evidence type="ECO:0000256" key="8">
    <source>
        <dbReference type="ARBA" id="ARBA00022840"/>
    </source>
</evidence>
<evidence type="ECO:0000256" key="1">
    <source>
        <dbReference type="ARBA" id="ARBA00004496"/>
    </source>
</evidence>
<dbReference type="PANTHER" id="PTHR33540">
    <property type="entry name" value="TRNA THREONYLCARBAMOYLADENOSINE BIOSYNTHESIS PROTEIN TSAE"/>
    <property type="match status" value="1"/>
</dbReference>
<dbReference type="GO" id="GO:0046872">
    <property type="term" value="F:metal ion binding"/>
    <property type="evidence" value="ECO:0007669"/>
    <property type="project" value="UniProtKB-KW"/>
</dbReference>
<sequence>MDKQTSPQEAIPELAVAVPQDAAALARALDLEAQTVSTWLTQGLGIVARVGSQIVGLAHLVDDGGHADVTDLALTTPDDADVVAALIGGAEQIATELESRVLVVSGLKASPGPAYHYNSGWVRVLPTRVVVPTAEAMHAFGAALAAQLRAGDIVLASGDLGAGKTTLAQGIGRGLGVDGPVISPTFVLARRHAGSEGRPGLVHVDAYRLGSAAELIDLDLDETMDQAVTLIEWGAGIAEDLGGSHLDVDIRRSGDPADETRVVYLEGFGPRWQDVDLSLLSELPLDTISPDQTGDNN</sequence>
<evidence type="ECO:0000313" key="13">
    <source>
        <dbReference type="Proteomes" id="UP000226191"/>
    </source>
</evidence>
<keyword evidence="5" id="KW-0819">tRNA processing</keyword>
<protein>
    <recommendedName>
        <fullName evidence="3">tRNA threonylcarbamoyladenosine biosynthesis protein TsaE</fullName>
    </recommendedName>
    <alternativeName>
        <fullName evidence="11">t(6)A37 threonylcarbamoyladenosine biosynthesis protein TsaE</fullName>
    </alternativeName>
</protein>
<comment type="caution">
    <text evidence="12">The sequence shown here is derived from an EMBL/GenBank/DDBJ whole genome shotgun (WGS) entry which is preliminary data.</text>
</comment>
<dbReference type="Pfam" id="PF02367">
    <property type="entry name" value="TsaE"/>
    <property type="match status" value="1"/>
</dbReference>
<gene>
    <name evidence="12" type="ORF">B1B09_10695</name>
</gene>
<dbReference type="Proteomes" id="UP000226191">
    <property type="component" value="Unassembled WGS sequence"/>
</dbReference>
<dbReference type="EMBL" id="MVCE01000005">
    <property type="protein sequence ID" value="PGF32564.1"/>
    <property type="molecule type" value="Genomic_DNA"/>
</dbReference>
<evidence type="ECO:0000256" key="10">
    <source>
        <dbReference type="ARBA" id="ARBA00024908"/>
    </source>
</evidence>
<dbReference type="SUPFAM" id="SSF52540">
    <property type="entry name" value="P-loop containing nucleoside triphosphate hydrolases"/>
    <property type="match status" value="1"/>
</dbReference>
<keyword evidence="9" id="KW-0460">Magnesium</keyword>
<proteinExistence type="inferred from homology"/>
<keyword evidence="6" id="KW-0479">Metal-binding</keyword>
<comment type="similarity">
    <text evidence="2">Belongs to the TsaE family.</text>
</comment>
<name>A0A2B7JN23_CUTAC</name>